<dbReference type="PANTHER" id="PTHR43097:SF4">
    <property type="entry name" value="GLUTAMINE--TRNA LIGASE"/>
    <property type="match status" value="1"/>
</dbReference>
<dbReference type="SUPFAM" id="SSF52374">
    <property type="entry name" value="Nucleotidylyl transferase"/>
    <property type="match status" value="1"/>
</dbReference>
<reference evidence="7 8" key="1">
    <citation type="submission" date="2020-04" db="EMBL/GenBank/DDBJ databases">
        <title>Advantages and limits of metagenomic assembly and binning of a giant virus.</title>
        <authorList>
            <person name="Schulz F."/>
            <person name="Andreani J."/>
            <person name="Francis R."/>
            <person name="Boudjemaa H."/>
            <person name="Bou Khalil J.Y."/>
            <person name="Lee J."/>
            <person name="La Scola B."/>
            <person name="Woyke T."/>
        </authorList>
    </citation>
    <scope>NUCLEOTIDE SEQUENCE [LARGE SCALE GENOMIC DNA]</scope>
    <source>
        <strain evidence="7 8">FV1/VV64</strain>
    </source>
</reference>
<name>A0A7D3UUT0_9VIRU</name>
<dbReference type="Gene3D" id="3.40.50.620">
    <property type="entry name" value="HUPs"/>
    <property type="match status" value="1"/>
</dbReference>
<dbReference type="InterPro" id="IPR014729">
    <property type="entry name" value="Rossmann-like_a/b/a_fold"/>
</dbReference>
<dbReference type="FunFam" id="3.90.800.10:FF:000001">
    <property type="entry name" value="Glutamine--tRNA ligase"/>
    <property type="match status" value="1"/>
</dbReference>
<evidence type="ECO:0000256" key="4">
    <source>
        <dbReference type="ARBA" id="ARBA00022917"/>
    </source>
</evidence>
<keyword evidence="2" id="KW-0547">Nucleotide-binding</keyword>
<keyword evidence="1" id="KW-0436">Ligase</keyword>
<dbReference type="GO" id="GO:0005524">
    <property type="term" value="F:ATP binding"/>
    <property type="evidence" value="ECO:0007669"/>
    <property type="project" value="UniProtKB-KW"/>
</dbReference>
<gene>
    <name evidence="7" type="ORF">Fadolivirus_1_893</name>
</gene>
<dbReference type="GO" id="GO:0043039">
    <property type="term" value="P:tRNA aminoacylation"/>
    <property type="evidence" value="ECO:0007669"/>
    <property type="project" value="InterPro"/>
</dbReference>
<dbReference type="Proteomes" id="UP001162001">
    <property type="component" value="Segment"/>
</dbReference>
<dbReference type="PRINTS" id="PR00987">
    <property type="entry name" value="TRNASYNTHGLU"/>
</dbReference>
<dbReference type="PANTHER" id="PTHR43097">
    <property type="entry name" value="GLUTAMINE-TRNA LIGASE"/>
    <property type="match status" value="1"/>
</dbReference>
<keyword evidence="5" id="KW-0030">Aminoacyl-tRNA synthetase</keyword>
<evidence type="ECO:0000256" key="3">
    <source>
        <dbReference type="ARBA" id="ARBA00022840"/>
    </source>
</evidence>
<evidence type="ECO:0000313" key="7">
    <source>
        <dbReference type="EMBL" id="QKF94351.1"/>
    </source>
</evidence>
<keyword evidence="3" id="KW-0067">ATP-binding</keyword>
<dbReference type="InterPro" id="IPR001412">
    <property type="entry name" value="aa-tRNA-synth_I_CS"/>
</dbReference>
<evidence type="ECO:0000259" key="6">
    <source>
        <dbReference type="Pfam" id="PF00749"/>
    </source>
</evidence>
<dbReference type="EMBL" id="MT418680">
    <property type="protein sequence ID" value="QKF94351.1"/>
    <property type="molecule type" value="Genomic_DNA"/>
</dbReference>
<proteinExistence type="predicted"/>
<protein>
    <submittedName>
        <fullName evidence="7">Glutaminyl-tRNA synthetase</fullName>
    </submittedName>
</protein>
<dbReference type="Pfam" id="PF00749">
    <property type="entry name" value="tRNA-synt_1c"/>
    <property type="match status" value="1"/>
</dbReference>
<organism evidence="7 8">
    <name type="scientific">Fadolivirus FV1/VV64</name>
    <dbReference type="NCBI Taxonomy" id="3070911"/>
    <lineage>
        <taxon>Viruses</taxon>
        <taxon>Varidnaviria</taxon>
        <taxon>Bamfordvirae</taxon>
        <taxon>Nucleocytoviricota</taxon>
        <taxon>Megaviricetes</taxon>
        <taxon>Imitervirales</taxon>
        <taxon>Mimiviridae</taxon>
        <taxon>Klosneuvirinae</taxon>
        <taxon>Fadolivirus</taxon>
        <taxon>Fadolivirus algeromassiliense</taxon>
    </lineage>
</organism>
<evidence type="ECO:0000313" key="8">
    <source>
        <dbReference type="Proteomes" id="UP001162001"/>
    </source>
</evidence>
<feature type="domain" description="Glutamyl/glutaminyl-tRNA synthetase class Ib catalytic" evidence="6">
    <location>
        <begin position="30"/>
        <end position="206"/>
    </location>
</feature>
<dbReference type="InterPro" id="IPR050132">
    <property type="entry name" value="Gln/Glu-tRNA_Ligase"/>
</dbReference>
<dbReference type="InterPro" id="IPR020058">
    <property type="entry name" value="Glu/Gln-tRNA-synth_Ib_cat-dom"/>
</dbReference>
<dbReference type="PROSITE" id="PS00178">
    <property type="entry name" value="AA_TRNA_LIGASE_I"/>
    <property type="match status" value="1"/>
</dbReference>
<evidence type="ECO:0000256" key="5">
    <source>
        <dbReference type="ARBA" id="ARBA00023146"/>
    </source>
</evidence>
<dbReference type="GO" id="GO:0004819">
    <property type="term" value="F:glutamine-tRNA ligase activity"/>
    <property type="evidence" value="ECO:0007669"/>
    <property type="project" value="TreeGrafter"/>
</dbReference>
<accession>A0A7D3UUT0</accession>
<keyword evidence="4" id="KW-0648">Protein biosynthesis</keyword>
<evidence type="ECO:0000256" key="1">
    <source>
        <dbReference type="ARBA" id="ARBA00022598"/>
    </source>
</evidence>
<sequence length="212" mass="25166">MEFNLPEPKDNLQPNPELLERHLKETGGRIVTRFPPEPNGYLHIGHAKAMYINFTFAKSRDGICYMRFDDTNPSKEKQEYIDSILEDVGWMGHQPYKVTYTSDYFDQLYNYAVELIKKDKAYVCELDDTTMRQQRYDCIDSPYRNRPIEESLKLFEEMRLGKHQEGSMTLRMKGDMKSNNPNMRDLVAYRILFKEHPRTGNKWCVYSHIKNT</sequence>
<keyword evidence="8" id="KW-1185">Reference proteome</keyword>
<evidence type="ECO:0000256" key="2">
    <source>
        <dbReference type="ARBA" id="ARBA00022741"/>
    </source>
</evidence>
<dbReference type="InterPro" id="IPR000924">
    <property type="entry name" value="Glu/Gln-tRNA-synth"/>
</dbReference>